<accession>A0ABX3PCY4</accession>
<organism evidence="5 6">
    <name type="scientific">Xaviernesmea rhizosphaerae</name>
    <dbReference type="NCBI Taxonomy" id="1672749"/>
    <lineage>
        <taxon>Bacteria</taxon>
        <taxon>Pseudomonadati</taxon>
        <taxon>Pseudomonadota</taxon>
        <taxon>Alphaproteobacteria</taxon>
        <taxon>Hyphomicrobiales</taxon>
        <taxon>Rhizobiaceae</taxon>
        <taxon>Rhizobium/Agrobacterium group</taxon>
        <taxon>Xaviernesmea</taxon>
    </lineage>
</organism>
<name>A0ABX3PCY4_9HYPH</name>
<evidence type="ECO:0000256" key="3">
    <source>
        <dbReference type="SAM" id="SignalP"/>
    </source>
</evidence>
<dbReference type="RefSeq" id="WP_081176631.1">
    <property type="nucleotide sequence ID" value="NZ_MSPX01000011.1"/>
</dbReference>
<dbReference type="Gene3D" id="3.10.450.240">
    <property type="match status" value="1"/>
</dbReference>
<keyword evidence="2" id="KW-0812">Transmembrane</keyword>
<dbReference type="InterPro" id="IPR032710">
    <property type="entry name" value="NTF2-like_dom_sf"/>
</dbReference>
<evidence type="ECO:0000313" key="6">
    <source>
        <dbReference type="Proteomes" id="UP000192652"/>
    </source>
</evidence>
<dbReference type="EMBL" id="MSPX01000011">
    <property type="protein sequence ID" value="OQP85878.1"/>
    <property type="molecule type" value="Genomic_DNA"/>
</dbReference>
<evidence type="ECO:0000313" key="5">
    <source>
        <dbReference type="EMBL" id="OQP85878.1"/>
    </source>
</evidence>
<gene>
    <name evidence="5" type="ORF">BTR14_13960</name>
</gene>
<protein>
    <recommendedName>
        <fullName evidence="4">Tim44-like domain-containing protein</fullName>
    </recommendedName>
</protein>
<feature type="compositionally biased region" description="Low complexity" evidence="1">
    <location>
        <begin position="38"/>
        <end position="58"/>
    </location>
</feature>
<dbReference type="Pfam" id="PF04280">
    <property type="entry name" value="Tim44"/>
    <property type="match status" value="1"/>
</dbReference>
<comment type="caution">
    <text evidence="5">The sequence shown here is derived from an EMBL/GenBank/DDBJ whole genome shotgun (WGS) entry which is preliminary data.</text>
</comment>
<feature type="chain" id="PRO_5045382844" description="Tim44-like domain-containing protein" evidence="3">
    <location>
        <begin position="25"/>
        <end position="357"/>
    </location>
</feature>
<dbReference type="InterPro" id="IPR007379">
    <property type="entry name" value="Tim44-like_dom"/>
</dbReference>
<dbReference type="SMART" id="SM00978">
    <property type="entry name" value="Tim44"/>
    <property type="match status" value="1"/>
</dbReference>
<keyword evidence="3" id="KW-0732">Signal</keyword>
<dbReference type="PANTHER" id="PTHR41542">
    <property type="entry name" value="BLL5807 PROTEIN"/>
    <property type="match status" value="1"/>
</dbReference>
<dbReference type="SUPFAM" id="SSF54427">
    <property type="entry name" value="NTF2-like"/>
    <property type="match status" value="1"/>
</dbReference>
<evidence type="ECO:0000256" key="1">
    <source>
        <dbReference type="SAM" id="MobiDB-lite"/>
    </source>
</evidence>
<evidence type="ECO:0000259" key="4">
    <source>
        <dbReference type="SMART" id="SM00978"/>
    </source>
</evidence>
<feature type="region of interest" description="Disordered" evidence="1">
    <location>
        <begin position="30"/>
        <end position="84"/>
    </location>
</feature>
<keyword evidence="2" id="KW-0472">Membrane</keyword>
<feature type="signal peptide" evidence="3">
    <location>
        <begin position="1"/>
        <end position="24"/>
    </location>
</feature>
<dbReference type="PANTHER" id="PTHR41542:SF1">
    <property type="entry name" value="BLL5807 PROTEIN"/>
    <property type="match status" value="1"/>
</dbReference>
<feature type="transmembrane region" description="Helical" evidence="2">
    <location>
        <begin position="123"/>
        <end position="146"/>
    </location>
</feature>
<reference evidence="5 6" key="1">
    <citation type="journal article" date="2017" name="Antonie Van Leeuwenhoek">
        <title>Rhizobium rhizosphaerae sp. nov., a novel species isolated from rice rhizosphere.</title>
        <authorList>
            <person name="Zhao J.J."/>
            <person name="Zhang J."/>
            <person name="Zhang R.J."/>
            <person name="Zhang C.W."/>
            <person name="Yin H.Q."/>
            <person name="Zhang X.X."/>
        </authorList>
    </citation>
    <scope>NUCLEOTIDE SEQUENCE [LARGE SCALE GENOMIC DNA]</scope>
    <source>
        <strain evidence="5 6">RD15</strain>
    </source>
</reference>
<feature type="domain" description="Tim44-like" evidence="4">
    <location>
        <begin position="209"/>
        <end position="353"/>
    </location>
</feature>
<feature type="compositionally biased region" description="Polar residues" evidence="1">
    <location>
        <begin position="59"/>
        <end position="84"/>
    </location>
</feature>
<proteinExistence type="predicted"/>
<evidence type="ECO:0000256" key="2">
    <source>
        <dbReference type="SAM" id="Phobius"/>
    </source>
</evidence>
<keyword evidence="6" id="KW-1185">Reference proteome</keyword>
<dbReference type="Proteomes" id="UP000192652">
    <property type="component" value="Unassembled WGS sequence"/>
</dbReference>
<sequence length="357" mass="36899">MSRFRRIFALTAVALTLGITVADVAEARRAGGGGFGSRGTRTYSAPPTTQTAPTGTQTINRSMTPNTNPGTAAQPGATRTNPGMQQTQQAARPGFFGAGGFGRSMVGGLIAGGLLGMMLGHGFGGGFGFLGMLLQILLIGGAIMLLMRFLANRRQPGYAGSGARPNVGSPNAGSYAGANARMAGGPQAAPTGNAAPAYGAPSYGAGAPAAAATVAAGTDEVGLSGADFDRFEAMLADVQKAYGAEDYATLRKLTTPEAMSYLAEELSDNATSGVRNEVSAVRLLQGDLAEAWREGDADYATVAMRYESVDVMRDRDSGRIIEGDPARPTEATEVWTFLRKRGERDWRVSAIQGTKAA</sequence>
<keyword evidence="2" id="KW-1133">Transmembrane helix</keyword>